<proteinExistence type="inferred from homology"/>
<evidence type="ECO:0000256" key="2">
    <source>
        <dbReference type="ARBA" id="ARBA00022692"/>
    </source>
</evidence>
<feature type="transmembrane region" description="Helical" evidence="7">
    <location>
        <begin position="89"/>
        <end position="112"/>
    </location>
</feature>
<dbReference type="EMBL" id="OZ034813">
    <property type="protein sequence ID" value="CAL1353221.1"/>
    <property type="molecule type" value="Genomic_DNA"/>
</dbReference>
<evidence type="ECO:0000313" key="8">
    <source>
        <dbReference type="EMBL" id="CAL1353221.1"/>
    </source>
</evidence>
<evidence type="ECO:0000256" key="3">
    <source>
        <dbReference type="ARBA" id="ARBA00022989"/>
    </source>
</evidence>
<dbReference type="AlphaFoldDB" id="A0AAV2CBH5"/>
<keyword evidence="2 5" id="KW-0812">Transmembrane</keyword>
<protein>
    <recommendedName>
        <fullName evidence="10">Aquaporin</fullName>
    </recommendedName>
</protein>
<keyword evidence="9" id="KW-1185">Reference proteome</keyword>
<dbReference type="InterPro" id="IPR023271">
    <property type="entry name" value="Aquaporin-like"/>
</dbReference>
<evidence type="ECO:0000256" key="7">
    <source>
        <dbReference type="SAM" id="Phobius"/>
    </source>
</evidence>
<keyword evidence="4 7" id="KW-0472">Membrane</keyword>
<keyword evidence="5" id="KW-0813">Transport</keyword>
<sequence>MAEVTDGGPGILNGDMNHHPSVTKQGAASRRNISPRQRDFLRRIGSQELFSTPMWRAAVTEMVATACLVFALTTTLISCFESGQTDPKILVPVSIFISGFPLLLATIPLTGGHMNPVFTFAVVLKGGVSIARAVAYFVAQCLGSLIAFAVVKATMDRATAEKYQLGGCAVNGGGSGVGAGTALALEFTCTFILLFVAMPILEERRRRELGLPTVCAVAAVAYGMVVYVSITVTGRPGYAGVGLHPARCWAAAVLFKGSLWEAHRVFWVGPFLACFVYHVLSLAMPEEELEKGDESEDQDHNGHVDKFRGDGSKEFRISDF</sequence>
<name>A0AAV2CBH5_9ROSI</name>
<feature type="transmembrane region" description="Helical" evidence="7">
    <location>
        <begin position="209"/>
        <end position="230"/>
    </location>
</feature>
<evidence type="ECO:0008006" key="10">
    <source>
        <dbReference type="Google" id="ProtNLM"/>
    </source>
</evidence>
<evidence type="ECO:0000256" key="4">
    <source>
        <dbReference type="ARBA" id="ARBA00023136"/>
    </source>
</evidence>
<dbReference type="Proteomes" id="UP001497516">
    <property type="component" value="Chromosome 1"/>
</dbReference>
<evidence type="ECO:0000256" key="5">
    <source>
        <dbReference type="RuleBase" id="RU000477"/>
    </source>
</evidence>
<comment type="similarity">
    <text evidence="5">Belongs to the MIP/aquaporin (TC 1.A.8) family.</text>
</comment>
<reference evidence="8 9" key="1">
    <citation type="submission" date="2024-04" db="EMBL/GenBank/DDBJ databases">
        <authorList>
            <person name="Fracassetti M."/>
        </authorList>
    </citation>
    <scope>NUCLEOTIDE SEQUENCE [LARGE SCALE GENOMIC DNA]</scope>
</reference>
<dbReference type="Pfam" id="PF00230">
    <property type="entry name" value="MIP"/>
    <property type="match status" value="1"/>
</dbReference>
<dbReference type="GO" id="GO:0016020">
    <property type="term" value="C:membrane"/>
    <property type="evidence" value="ECO:0007669"/>
    <property type="project" value="UniProtKB-SubCell"/>
</dbReference>
<feature type="compositionally biased region" description="Polar residues" evidence="6">
    <location>
        <begin position="20"/>
        <end position="31"/>
    </location>
</feature>
<evidence type="ECO:0000256" key="6">
    <source>
        <dbReference type="SAM" id="MobiDB-lite"/>
    </source>
</evidence>
<feature type="region of interest" description="Disordered" evidence="6">
    <location>
        <begin position="1"/>
        <end position="31"/>
    </location>
</feature>
<feature type="compositionally biased region" description="Basic and acidic residues" evidence="6">
    <location>
        <begin position="298"/>
        <end position="320"/>
    </location>
</feature>
<dbReference type="PANTHER" id="PTHR47002:SF6">
    <property type="entry name" value="X INTRINSIC PROTEIN"/>
    <property type="match status" value="1"/>
</dbReference>
<gene>
    <name evidence="8" type="ORF">LTRI10_LOCUS1138</name>
</gene>
<evidence type="ECO:0000256" key="1">
    <source>
        <dbReference type="ARBA" id="ARBA00004141"/>
    </source>
</evidence>
<accession>A0AAV2CBH5</accession>
<feature type="region of interest" description="Disordered" evidence="6">
    <location>
        <begin position="289"/>
        <end position="320"/>
    </location>
</feature>
<organism evidence="8 9">
    <name type="scientific">Linum trigynum</name>
    <dbReference type="NCBI Taxonomy" id="586398"/>
    <lineage>
        <taxon>Eukaryota</taxon>
        <taxon>Viridiplantae</taxon>
        <taxon>Streptophyta</taxon>
        <taxon>Embryophyta</taxon>
        <taxon>Tracheophyta</taxon>
        <taxon>Spermatophyta</taxon>
        <taxon>Magnoliopsida</taxon>
        <taxon>eudicotyledons</taxon>
        <taxon>Gunneridae</taxon>
        <taxon>Pentapetalae</taxon>
        <taxon>rosids</taxon>
        <taxon>fabids</taxon>
        <taxon>Malpighiales</taxon>
        <taxon>Linaceae</taxon>
        <taxon>Linum</taxon>
    </lineage>
</organism>
<dbReference type="InterPro" id="IPR000425">
    <property type="entry name" value="MIP"/>
</dbReference>
<comment type="subcellular location">
    <subcellularLocation>
        <location evidence="1">Membrane</location>
        <topology evidence="1">Multi-pass membrane protein</topology>
    </subcellularLocation>
</comment>
<keyword evidence="3 7" id="KW-1133">Transmembrane helix</keyword>
<dbReference type="GO" id="GO:0015267">
    <property type="term" value="F:channel activity"/>
    <property type="evidence" value="ECO:0007669"/>
    <property type="project" value="InterPro"/>
</dbReference>
<dbReference type="Gene3D" id="1.20.1080.10">
    <property type="entry name" value="Glycerol uptake facilitator protein"/>
    <property type="match status" value="1"/>
</dbReference>
<dbReference type="PANTHER" id="PTHR47002">
    <property type="entry name" value="AQUAPORIN-LIKE"/>
    <property type="match status" value="1"/>
</dbReference>
<feature type="transmembrane region" description="Helical" evidence="7">
    <location>
        <begin position="57"/>
        <end position="77"/>
    </location>
</feature>
<feature type="transmembrane region" description="Helical" evidence="7">
    <location>
        <begin position="133"/>
        <end position="155"/>
    </location>
</feature>
<dbReference type="SUPFAM" id="SSF81338">
    <property type="entry name" value="Aquaporin-like"/>
    <property type="match status" value="1"/>
</dbReference>
<evidence type="ECO:0000313" key="9">
    <source>
        <dbReference type="Proteomes" id="UP001497516"/>
    </source>
</evidence>
<dbReference type="PRINTS" id="PR00783">
    <property type="entry name" value="MINTRINSICP"/>
</dbReference>
<feature type="transmembrane region" description="Helical" evidence="7">
    <location>
        <begin position="175"/>
        <end position="197"/>
    </location>
</feature>